<sequence>MKLKHLLRYPSQIRLAKSLLRSRKPLETEPRVILGIDLYTDHLLFDCARHLTCIAAVAQQSGYAVNLRCTKSMLAALAHKPLGRSFLGMQHVRWLGSRQIFPAHAVVLTDVLEYHANRVHAGQHLISMLIGNDVVPGTTVMPYPMHPNQISVRTLADRNRLRSREKRGIFFAGNQKQRYGRAKMQNRFGVLSRLEIVATLREAFPELLDAQREDRLVLVDTSVEKIEQQKWISKLAEHQFFVCCPGASQPMCHNVIEAMSVGVIPIIEYDDRFYPSLQDGENCIAFRGRRGLVHAVKRIQSMTRLERDRMSANVCRYFDRNLDGCEFLGKLFRAGRSREIRFVSMPFHDKNFFDPAAVEASDPSEPRKAELPVSRRVA</sequence>
<evidence type="ECO:0000256" key="1">
    <source>
        <dbReference type="SAM" id="MobiDB-lite"/>
    </source>
</evidence>
<organism evidence="2 3">
    <name type="scientific">Roseiconus lacunae</name>
    <dbReference type="NCBI Taxonomy" id="2605694"/>
    <lineage>
        <taxon>Bacteria</taxon>
        <taxon>Pseudomonadati</taxon>
        <taxon>Planctomycetota</taxon>
        <taxon>Planctomycetia</taxon>
        <taxon>Pirellulales</taxon>
        <taxon>Pirellulaceae</taxon>
        <taxon>Roseiconus</taxon>
    </lineage>
</organism>
<protein>
    <recommendedName>
        <fullName evidence="4">Exostosin GT47 domain-containing protein</fullName>
    </recommendedName>
</protein>
<reference evidence="2 3" key="1">
    <citation type="submission" date="2023-06" db="EMBL/GenBank/DDBJ databases">
        <title>Roseiconus lacunae JC819 isolated from Gulf of Mannar region, Tamil Nadu.</title>
        <authorList>
            <person name="Pk S."/>
            <person name="Ch S."/>
            <person name="Ch V.R."/>
        </authorList>
    </citation>
    <scope>NUCLEOTIDE SEQUENCE [LARGE SCALE GENOMIC DNA]</scope>
    <source>
        <strain evidence="2 3">JC819</strain>
    </source>
</reference>
<evidence type="ECO:0008006" key="4">
    <source>
        <dbReference type="Google" id="ProtNLM"/>
    </source>
</evidence>
<name>A0ABT7PDH7_9BACT</name>
<gene>
    <name evidence="2" type="ORF">QTN89_02485</name>
</gene>
<comment type="caution">
    <text evidence="2">The sequence shown here is derived from an EMBL/GenBank/DDBJ whole genome shotgun (WGS) entry which is preliminary data.</text>
</comment>
<evidence type="ECO:0000313" key="3">
    <source>
        <dbReference type="Proteomes" id="UP001239462"/>
    </source>
</evidence>
<dbReference type="RefSeq" id="WP_289162065.1">
    <property type="nucleotide sequence ID" value="NZ_JASZZN010000002.1"/>
</dbReference>
<evidence type="ECO:0000313" key="2">
    <source>
        <dbReference type="EMBL" id="MDM4014281.1"/>
    </source>
</evidence>
<accession>A0ABT7PDH7</accession>
<proteinExistence type="predicted"/>
<keyword evidence="3" id="KW-1185">Reference proteome</keyword>
<dbReference type="EMBL" id="JASZZN010000002">
    <property type="protein sequence ID" value="MDM4014281.1"/>
    <property type="molecule type" value="Genomic_DNA"/>
</dbReference>
<dbReference type="Proteomes" id="UP001239462">
    <property type="component" value="Unassembled WGS sequence"/>
</dbReference>
<feature type="region of interest" description="Disordered" evidence="1">
    <location>
        <begin position="358"/>
        <end position="378"/>
    </location>
</feature>